<organism evidence="2 3">
    <name type="scientific">Coccidioides immitis RMSCC 3703</name>
    <dbReference type="NCBI Taxonomy" id="454286"/>
    <lineage>
        <taxon>Eukaryota</taxon>
        <taxon>Fungi</taxon>
        <taxon>Dikarya</taxon>
        <taxon>Ascomycota</taxon>
        <taxon>Pezizomycotina</taxon>
        <taxon>Eurotiomycetes</taxon>
        <taxon>Eurotiomycetidae</taxon>
        <taxon>Onygenales</taxon>
        <taxon>Onygenaceae</taxon>
        <taxon>Coccidioides</taxon>
    </lineage>
</organism>
<dbReference type="Proteomes" id="UP000054559">
    <property type="component" value="Unassembled WGS sequence"/>
</dbReference>
<feature type="region of interest" description="Disordered" evidence="1">
    <location>
        <begin position="22"/>
        <end position="63"/>
    </location>
</feature>
<accession>A0A0J8R2G1</accession>
<gene>
    <name evidence="2" type="ORF">CISG_07175</name>
</gene>
<feature type="compositionally biased region" description="Basic and acidic residues" evidence="1">
    <location>
        <begin position="53"/>
        <end position="63"/>
    </location>
</feature>
<name>A0A0J8R2G1_COCIT</name>
<sequence length="125" mass="13909">MNEYEVSRGWPEAKLSQNKVTYPAGEGKGAEELSEGPLYHATPPLKVASSGKTRMESRIDRNSLENAIDGTLRNQNDFTNEENRSLESHHSETWFLSKTLADNDNASLCGVNEENRLSRSGLQTP</sequence>
<reference evidence="3" key="1">
    <citation type="journal article" date="2010" name="Genome Res.">
        <title>Population genomic sequencing of Coccidioides fungi reveals recent hybridization and transposon control.</title>
        <authorList>
            <person name="Neafsey D.E."/>
            <person name="Barker B.M."/>
            <person name="Sharpton T.J."/>
            <person name="Stajich J.E."/>
            <person name="Park D.J."/>
            <person name="Whiston E."/>
            <person name="Hung C.-Y."/>
            <person name="McMahan C."/>
            <person name="White J."/>
            <person name="Sykes S."/>
            <person name="Heiman D."/>
            <person name="Young S."/>
            <person name="Zeng Q."/>
            <person name="Abouelleil A."/>
            <person name="Aftuck L."/>
            <person name="Bessette D."/>
            <person name="Brown A."/>
            <person name="FitzGerald M."/>
            <person name="Lui A."/>
            <person name="Macdonald J.P."/>
            <person name="Priest M."/>
            <person name="Orbach M.J."/>
            <person name="Galgiani J.N."/>
            <person name="Kirkland T.N."/>
            <person name="Cole G.T."/>
            <person name="Birren B.W."/>
            <person name="Henn M.R."/>
            <person name="Taylor J.W."/>
            <person name="Rounsley S.D."/>
        </authorList>
    </citation>
    <scope>NUCLEOTIDE SEQUENCE [LARGE SCALE GENOMIC DNA]</scope>
    <source>
        <strain evidence="3">RMSCC 3703</strain>
    </source>
</reference>
<dbReference type="EMBL" id="DS268166">
    <property type="protein sequence ID" value="KMU78515.1"/>
    <property type="molecule type" value="Genomic_DNA"/>
</dbReference>
<proteinExistence type="predicted"/>
<evidence type="ECO:0000313" key="3">
    <source>
        <dbReference type="Proteomes" id="UP000054559"/>
    </source>
</evidence>
<evidence type="ECO:0000313" key="2">
    <source>
        <dbReference type="EMBL" id="KMU78515.1"/>
    </source>
</evidence>
<dbReference type="AlphaFoldDB" id="A0A0J8R2G1"/>
<protein>
    <submittedName>
        <fullName evidence="2">Uncharacterized protein</fullName>
    </submittedName>
</protein>
<evidence type="ECO:0000256" key="1">
    <source>
        <dbReference type="SAM" id="MobiDB-lite"/>
    </source>
</evidence>